<sequence length="310" mass="35501">MKDRATKVVFQAAETYENEFAMTKWILQEMGKGDEEKGVLPSAIMSGSILITLKSIIMDEYVDHFLKQLQQNGLLTMDQTRMLPSTMFDHALNIISSQPQWEKILNDMLTEMQRKDICDILHTAASLQMEVLEKAMEMKMATDALIAIYKYHQGADRVEVIMRDRYGGKWELILTLDVWPYRHHRTSLNLLKTIFKNATVDTDIFLHKLVENGLISTDQEMELKSKATYGGKVEGIFSMLLQSNQETTYSLLIEILREMKRDEILKQIEMPCGMMTAAFQSEMERNMQMHALAVAQLGMTTTNCTIPPAA</sequence>
<reference evidence="1" key="1">
    <citation type="submission" date="2020-11" db="EMBL/GenBank/DDBJ databases">
        <authorList>
            <person name="Tran Van P."/>
        </authorList>
    </citation>
    <scope>NUCLEOTIDE SEQUENCE</scope>
</reference>
<evidence type="ECO:0000313" key="2">
    <source>
        <dbReference type="Proteomes" id="UP000677054"/>
    </source>
</evidence>
<accession>A0A7R9A9E2</accession>
<proteinExistence type="predicted"/>
<evidence type="ECO:0000313" key="1">
    <source>
        <dbReference type="EMBL" id="CAD7249868.1"/>
    </source>
</evidence>
<dbReference type="EMBL" id="LR902048">
    <property type="protein sequence ID" value="CAD7249868.1"/>
    <property type="molecule type" value="Genomic_DNA"/>
</dbReference>
<organism evidence="1">
    <name type="scientific">Darwinula stevensoni</name>
    <dbReference type="NCBI Taxonomy" id="69355"/>
    <lineage>
        <taxon>Eukaryota</taxon>
        <taxon>Metazoa</taxon>
        <taxon>Ecdysozoa</taxon>
        <taxon>Arthropoda</taxon>
        <taxon>Crustacea</taxon>
        <taxon>Oligostraca</taxon>
        <taxon>Ostracoda</taxon>
        <taxon>Podocopa</taxon>
        <taxon>Podocopida</taxon>
        <taxon>Darwinulocopina</taxon>
        <taxon>Darwinuloidea</taxon>
        <taxon>Darwinulidae</taxon>
        <taxon>Darwinula</taxon>
    </lineage>
</organism>
<gene>
    <name evidence="1" type="ORF">DSTB1V02_LOCUS9654</name>
</gene>
<protein>
    <submittedName>
        <fullName evidence="1">Uncharacterized protein</fullName>
    </submittedName>
</protein>
<name>A0A7R9A9E2_9CRUS</name>
<dbReference type="AlphaFoldDB" id="A0A7R9A9E2"/>
<dbReference type="Proteomes" id="UP000677054">
    <property type="component" value="Unassembled WGS sequence"/>
</dbReference>
<dbReference type="EMBL" id="CAJPEV010002531">
    <property type="protein sequence ID" value="CAG0897213.1"/>
    <property type="molecule type" value="Genomic_DNA"/>
</dbReference>
<keyword evidence="2" id="KW-1185">Reference proteome</keyword>